<accession>F7VHZ7</accession>
<dbReference type="SUPFAM" id="SSF46689">
    <property type="entry name" value="Homeodomain-like"/>
    <property type="match status" value="1"/>
</dbReference>
<dbReference type="InterPro" id="IPR009057">
    <property type="entry name" value="Homeodomain-like_sf"/>
</dbReference>
<dbReference type="Proteomes" id="UP000004319">
    <property type="component" value="Unassembled WGS sequence"/>
</dbReference>
<dbReference type="PRINTS" id="PR00455">
    <property type="entry name" value="HTHTETR"/>
</dbReference>
<dbReference type="AlphaFoldDB" id="F7VHZ7"/>
<dbReference type="PANTHER" id="PTHR30055">
    <property type="entry name" value="HTH-TYPE TRANSCRIPTIONAL REGULATOR RUTR"/>
    <property type="match status" value="1"/>
</dbReference>
<gene>
    <name evidence="4" type="ORF">ATPR_2996</name>
</gene>
<name>F7VHZ7_9PROT</name>
<dbReference type="GO" id="GO:0000976">
    <property type="term" value="F:transcription cis-regulatory region binding"/>
    <property type="evidence" value="ECO:0007669"/>
    <property type="project" value="TreeGrafter"/>
</dbReference>
<dbReference type="PROSITE" id="PS50977">
    <property type="entry name" value="HTH_TETR_2"/>
    <property type="match status" value="1"/>
</dbReference>
<evidence type="ECO:0000259" key="3">
    <source>
        <dbReference type="PROSITE" id="PS50977"/>
    </source>
</evidence>
<sequence length="233" mass="25969">MRVRGLRSGMTDRPPPCISIRKQPKQTRSAGLVATILEAATLVLAEEGATRFTTARVAEKAGVSVGSLYQYFPNKAAILFRLQADEWRRTTELLRDILEDERHPPLERLRAVTHAFIHSECEEAAVRVALGDAAPLYRDAPEASEARESGDWIMLRFMQEILPDAPDRTRELAADLITTTFSAVGKEFSGTARTIAEIDAYADAMADMFCAWLTKMSTDHAVQTVTEQSDRER</sequence>
<evidence type="ECO:0000256" key="2">
    <source>
        <dbReference type="PROSITE-ProRule" id="PRU00335"/>
    </source>
</evidence>
<feature type="DNA-binding region" description="H-T-H motif" evidence="2">
    <location>
        <begin position="53"/>
        <end position="72"/>
    </location>
</feature>
<dbReference type="Gene3D" id="1.10.357.10">
    <property type="entry name" value="Tetracycline Repressor, domain 2"/>
    <property type="match status" value="1"/>
</dbReference>
<dbReference type="EMBL" id="BABS01000149">
    <property type="protein sequence ID" value="GAA09992.1"/>
    <property type="molecule type" value="Genomic_DNA"/>
</dbReference>
<comment type="caution">
    <text evidence="4">The sequence shown here is derived from an EMBL/GenBank/DDBJ whole genome shotgun (WGS) entry which is preliminary data.</text>
</comment>
<evidence type="ECO:0000313" key="5">
    <source>
        <dbReference type="Proteomes" id="UP000004319"/>
    </source>
</evidence>
<feature type="domain" description="HTH tetR-type" evidence="3">
    <location>
        <begin position="30"/>
        <end position="90"/>
    </location>
</feature>
<dbReference type="InterPro" id="IPR040804">
    <property type="entry name" value="TetR_C_18"/>
</dbReference>
<evidence type="ECO:0000256" key="1">
    <source>
        <dbReference type="ARBA" id="ARBA00023125"/>
    </source>
</evidence>
<dbReference type="InterPro" id="IPR001647">
    <property type="entry name" value="HTH_TetR"/>
</dbReference>
<dbReference type="InterPro" id="IPR050109">
    <property type="entry name" value="HTH-type_TetR-like_transc_reg"/>
</dbReference>
<organism evidence="4 5">
    <name type="scientific">Acetobacter tropicalis NBRC 101654</name>
    <dbReference type="NCBI Taxonomy" id="749388"/>
    <lineage>
        <taxon>Bacteria</taxon>
        <taxon>Pseudomonadati</taxon>
        <taxon>Pseudomonadota</taxon>
        <taxon>Alphaproteobacteria</taxon>
        <taxon>Acetobacterales</taxon>
        <taxon>Acetobacteraceae</taxon>
        <taxon>Acetobacter</taxon>
    </lineage>
</organism>
<dbReference type="Pfam" id="PF17923">
    <property type="entry name" value="TetR_C_18"/>
    <property type="match status" value="1"/>
</dbReference>
<proteinExistence type="predicted"/>
<dbReference type="GO" id="GO:0003700">
    <property type="term" value="F:DNA-binding transcription factor activity"/>
    <property type="evidence" value="ECO:0007669"/>
    <property type="project" value="TreeGrafter"/>
</dbReference>
<reference evidence="4 5" key="1">
    <citation type="journal article" date="2011" name="Biochem. Biophys. Res. Commun.">
        <title>Increased number of Arginine-based salt bridges contributes to the thermotolerance of thermotolerant acetic acid bacteria, Acetobacter tropicalis SKU1100.</title>
        <authorList>
            <person name="Matsutani M."/>
            <person name="Hirakawa H."/>
            <person name="Nishikura M."/>
            <person name="Soemphol W."/>
            <person name="Ali I.A.I."/>
            <person name="Yakushi T."/>
            <person name="Matsushita K."/>
        </authorList>
    </citation>
    <scope>NUCLEOTIDE SEQUENCE [LARGE SCALE GENOMIC DNA]</scope>
    <source>
        <strain evidence="4 5">NBRC 101654</strain>
    </source>
</reference>
<keyword evidence="1 2" id="KW-0238">DNA-binding</keyword>
<dbReference type="PANTHER" id="PTHR30055:SF201">
    <property type="entry name" value="TRANSCRIPTIONAL REGULATORY PROTEIN"/>
    <property type="match status" value="1"/>
</dbReference>
<protein>
    <submittedName>
        <fullName evidence="4">Transcriptional regulator, TetR family</fullName>
    </submittedName>
</protein>
<evidence type="ECO:0000313" key="4">
    <source>
        <dbReference type="EMBL" id="GAA09992.1"/>
    </source>
</evidence>
<dbReference type="Pfam" id="PF00440">
    <property type="entry name" value="TetR_N"/>
    <property type="match status" value="1"/>
</dbReference>